<feature type="non-terminal residue" evidence="1">
    <location>
        <position position="1"/>
    </location>
</feature>
<accession>A0ABQ8N594</accession>
<evidence type="ECO:0000313" key="2">
    <source>
        <dbReference type="Proteomes" id="UP001059893"/>
    </source>
</evidence>
<dbReference type="EMBL" id="JABSND010000512">
    <property type="protein sequence ID" value="KAI6290136.1"/>
    <property type="molecule type" value="Genomic_DNA"/>
</dbReference>
<name>A0ABQ8N594_PYRGI</name>
<organism evidence="1 2">
    <name type="scientific">Pyricularia grisea</name>
    <name type="common">Crabgrass-specific blast fungus</name>
    <name type="synonym">Magnaporthe grisea</name>
    <dbReference type="NCBI Taxonomy" id="148305"/>
    <lineage>
        <taxon>Eukaryota</taxon>
        <taxon>Fungi</taxon>
        <taxon>Dikarya</taxon>
        <taxon>Ascomycota</taxon>
        <taxon>Pezizomycotina</taxon>
        <taxon>Sordariomycetes</taxon>
        <taxon>Sordariomycetidae</taxon>
        <taxon>Magnaporthales</taxon>
        <taxon>Pyriculariaceae</taxon>
        <taxon>Pyricularia</taxon>
    </lineage>
</organism>
<reference evidence="1" key="1">
    <citation type="submission" date="2021-01" db="EMBL/GenBank/DDBJ databases">
        <title>Deciphering the adaptive evolutionary patterns associated with biogeogrpahic diversity in the finger millet blast pathogen Magnaporthe oryzae in Eastern Africa.</title>
        <authorList>
            <person name="Onyema G."/>
            <person name="Shittu T.A."/>
            <person name="Dodsworth S."/>
            <person name="Devilliers S."/>
            <person name="Muthumeenakshi S."/>
            <person name="Sreenivasaprasad S."/>
        </authorList>
    </citation>
    <scope>NUCLEOTIDE SEQUENCE</scope>
    <source>
        <strain evidence="1">D15/s37</strain>
    </source>
</reference>
<evidence type="ECO:0000313" key="1">
    <source>
        <dbReference type="EMBL" id="KAI6290136.1"/>
    </source>
</evidence>
<keyword evidence="2" id="KW-1185">Reference proteome</keyword>
<dbReference type="Proteomes" id="UP001059893">
    <property type="component" value="Unassembled WGS sequence"/>
</dbReference>
<comment type="caution">
    <text evidence="1">The sequence shown here is derived from an EMBL/GenBank/DDBJ whole genome shotgun (WGS) entry which is preliminary data.</text>
</comment>
<proteinExistence type="predicted"/>
<gene>
    <name evidence="1" type="ORF">MCOR33_011499</name>
</gene>
<protein>
    <submittedName>
        <fullName evidence="1">Uncharacterized protein</fullName>
    </submittedName>
</protein>
<sequence>SGYRRAILRKHENTTRAVVKIRTSRAAFYEISIKGQPRSGQTHHNIARSRLGFYIVEVVSSLSVAQAPQGQREYINISPIYFRPGKQSLDCLLSVCAVDPCILKP</sequence>